<dbReference type="GO" id="GO:0005096">
    <property type="term" value="F:GTPase activator activity"/>
    <property type="evidence" value="ECO:0007669"/>
    <property type="project" value="InterPro"/>
</dbReference>
<dbReference type="InterPro" id="IPR001164">
    <property type="entry name" value="ArfGAP_dom"/>
</dbReference>
<feature type="domain" description="Arf-GAP" evidence="4">
    <location>
        <begin position="190"/>
        <end position="263"/>
    </location>
</feature>
<dbReference type="Pfam" id="PF01412">
    <property type="entry name" value="ArfGap"/>
    <property type="match status" value="1"/>
</dbReference>
<evidence type="ECO:0000256" key="1">
    <source>
        <dbReference type="PROSITE-ProRule" id="PRU00288"/>
    </source>
</evidence>
<dbReference type="SUPFAM" id="SSF57863">
    <property type="entry name" value="ArfGap/RecO-like zinc finger"/>
    <property type="match status" value="1"/>
</dbReference>
<evidence type="ECO:0000259" key="4">
    <source>
        <dbReference type="PROSITE" id="PS50115"/>
    </source>
</evidence>
<dbReference type="Gramene" id="Zm00001eb341850_T001">
    <property type="protein sequence ID" value="Zm00001eb341850_P001"/>
    <property type="gene ID" value="Zm00001eb341850"/>
</dbReference>
<name>A0A804QJH4_MAIZE</name>
<dbReference type="InterPro" id="IPR037278">
    <property type="entry name" value="ARFGAP/RecO"/>
</dbReference>
<reference evidence="5" key="2">
    <citation type="submission" date="2019-07" db="EMBL/GenBank/DDBJ databases">
        <authorList>
            <person name="Seetharam A."/>
            <person name="Woodhouse M."/>
            <person name="Cannon E."/>
        </authorList>
    </citation>
    <scope>NUCLEOTIDE SEQUENCE [LARGE SCALE GENOMIC DNA]</scope>
    <source>
        <strain evidence="5">cv. B73</strain>
    </source>
</reference>
<feature type="domain" description="C2" evidence="3">
    <location>
        <begin position="288"/>
        <end position="402"/>
    </location>
</feature>
<reference evidence="6" key="1">
    <citation type="journal article" date="2009" name="Science">
        <title>The B73 maize genome: complexity, diversity, and dynamics.</title>
        <authorList>
            <person name="Schnable P.S."/>
            <person name="Ware D."/>
            <person name="Fulton R.S."/>
            <person name="Stein J.C."/>
            <person name="Wei F."/>
            <person name="Pasternak S."/>
            <person name="Liang C."/>
            <person name="Zhang J."/>
            <person name="Fulton L."/>
            <person name="Graves T.A."/>
            <person name="Minx P."/>
            <person name="Reily A.D."/>
            <person name="Courtney L."/>
            <person name="Kruchowski S.S."/>
            <person name="Tomlinson C."/>
            <person name="Strong C."/>
            <person name="Delehaunty K."/>
            <person name="Fronick C."/>
            <person name="Courtney B."/>
            <person name="Rock S.M."/>
            <person name="Belter E."/>
            <person name="Du F."/>
            <person name="Kim K."/>
            <person name="Abbott R.M."/>
            <person name="Cotton M."/>
            <person name="Levy A."/>
            <person name="Marchetto P."/>
            <person name="Ochoa K."/>
            <person name="Jackson S.M."/>
            <person name="Gillam B."/>
            <person name="Chen W."/>
            <person name="Yan L."/>
            <person name="Higginbotham J."/>
            <person name="Cardenas M."/>
            <person name="Waligorski J."/>
            <person name="Applebaum E."/>
            <person name="Phelps L."/>
            <person name="Falcone J."/>
            <person name="Kanchi K."/>
            <person name="Thane T."/>
            <person name="Scimone A."/>
            <person name="Thane N."/>
            <person name="Henke J."/>
            <person name="Wang T."/>
            <person name="Ruppert J."/>
            <person name="Shah N."/>
            <person name="Rotter K."/>
            <person name="Hodges J."/>
            <person name="Ingenthron E."/>
            <person name="Cordes M."/>
            <person name="Kohlberg S."/>
            <person name="Sgro J."/>
            <person name="Delgado B."/>
            <person name="Mead K."/>
            <person name="Chinwalla A."/>
            <person name="Leonard S."/>
            <person name="Crouse K."/>
            <person name="Collura K."/>
            <person name="Kudrna D."/>
            <person name="Currie J."/>
            <person name="He R."/>
            <person name="Angelova A."/>
            <person name="Rajasekar S."/>
            <person name="Mueller T."/>
            <person name="Lomeli R."/>
            <person name="Scara G."/>
            <person name="Ko A."/>
            <person name="Delaney K."/>
            <person name="Wissotski M."/>
            <person name="Lopez G."/>
            <person name="Campos D."/>
            <person name="Braidotti M."/>
            <person name="Ashley E."/>
            <person name="Golser W."/>
            <person name="Kim H."/>
            <person name="Lee S."/>
            <person name="Lin J."/>
            <person name="Dujmic Z."/>
            <person name="Kim W."/>
            <person name="Talag J."/>
            <person name="Zuccolo A."/>
            <person name="Fan C."/>
            <person name="Sebastian A."/>
            <person name="Kramer M."/>
            <person name="Spiegel L."/>
            <person name="Nascimento L."/>
            <person name="Zutavern T."/>
            <person name="Miller B."/>
            <person name="Ambroise C."/>
            <person name="Muller S."/>
            <person name="Spooner W."/>
            <person name="Narechania A."/>
            <person name="Ren L."/>
            <person name="Wei S."/>
            <person name="Kumari S."/>
            <person name="Faga B."/>
            <person name="Levy M.J."/>
            <person name="McMahan L."/>
            <person name="Van Buren P."/>
            <person name="Vaughn M.W."/>
            <person name="Ying K."/>
            <person name="Yeh C.-T."/>
            <person name="Emrich S.J."/>
            <person name="Jia Y."/>
            <person name="Kalyanaraman A."/>
            <person name="Hsia A.-P."/>
            <person name="Barbazuk W.B."/>
            <person name="Baucom R.S."/>
            <person name="Brutnell T.P."/>
            <person name="Carpita N.C."/>
            <person name="Chaparro C."/>
            <person name="Chia J.-M."/>
            <person name="Deragon J.-M."/>
            <person name="Estill J.C."/>
            <person name="Fu Y."/>
            <person name="Jeddeloh J.A."/>
            <person name="Han Y."/>
            <person name="Lee H."/>
            <person name="Li P."/>
            <person name="Lisch D.R."/>
            <person name="Liu S."/>
            <person name="Liu Z."/>
            <person name="Nagel D.H."/>
            <person name="McCann M.C."/>
            <person name="SanMiguel P."/>
            <person name="Myers A.M."/>
            <person name="Nettleton D."/>
            <person name="Nguyen J."/>
            <person name="Penning B.W."/>
            <person name="Ponnala L."/>
            <person name="Schneider K.L."/>
            <person name="Schwartz D.C."/>
            <person name="Sharma A."/>
            <person name="Soderlund C."/>
            <person name="Springer N.M."/>
            <person name="Sun Q."/>
            <person name="Wang H."/>
            <person name="Waterman M."/>
            <person name="Westerman R."/>
            <person name="Wolfgruber T.K."/>
            <person name="Yang L."/>
            <person name="Yu Y."/>
            <person name="Zhang L."/>
            <person name="Zhou S."/>
            <person name="Zhu Q."/>
            <person name="Bennetzen J.L."/>
            <person name="Dawe R.K."/>
            <person name="Jiang J."/>
            <person name="Jiang N."/>
            <person name="Presting G.G."/>
            <person name="Wessler S.R."/>
            <person name="Aluru S."/>
            <person name="Martienssen R.A."/>
            <person name="Clifton S.W."/>
            <person name="McCombie W.R."/>
            <person name="Wing R.A."/>
            <person name="Wilson R.K."/>
        </authorList>
    </citation>
    <scope>NUCLEOTIDE SEQUENCE [LARGE SCALE GENOMIC DNA]</scope>
    <source>
        <strain evidence="6">cv. B73</strain>
    </source>
</reference>
<evidence type="ECO:0000313" key="6">
    <source>
        <dbReference type="Proteomes" id="UP000007305"/>
    </source>
</evidence>
<dbReference type="InterPro" id="IPR035892">
    <property type="entry name" value="C2_domain_sf"/>
</dbReference>
<dbReference type="GO" id="GO:0008270">
    <property type="term" value="F:zinc ion binding"/>
    <property type="evidence" value="ECO:0007669"/>
    <property type="project" value="UniProtKB-KW"/>
</dbReference>
<dbReference type="PANTHER" id="PTHR46220:SF9">
    <property type="entry name" value="C2 DOMAIN-CONTAINING PROTEIN"/>
    <property type="match status" value="1"/>
</dbReference>
<sequence length="424" mass="46477">MTLSYDAKADDDEVFTGVLDAAFPTAFNDDSTDSNDIEGFYAWANTEDTEAAPPTSSSLPWTLSSLIHHTLARDVVHAAFDPVCHTAVPLHGGSGHHDAKQLVPDTTFSAFFHKSVVVLASTRDIVGLHGASSAAYYIANPATFARERLPDHDTDRSGQLASRTQAAIAWSLRSDGLHEEEDEVLNALPNRSVGTHVSKVLSVTLDQWTDDEINSMIEVGGNSYANAIYEALLPEDYEKPHPNSSQEERAEFIRSKYELQEFVKPSLVSSYKGSLGDTSSQKHTDNFVFPSASFSSEARMVEIIGILKVKVIRGTKLAVRDLMSSNPYVVLNLGQQKAKTSVSKCNQNPVWNEEFKLSVYQQCGPLKLQVFDHGTLSKDNSEARILVSEKRVSMSRRNPDGGGGQPKLKSRRLELAISPTLPVP</sequence>
<dbReference type="SMART" id="SM00105">
    <property type="entry name" value="ArfGap"/>
    <property type="match status" value="1"/>
</dbReference>
<proteinExistence type="predicted"/>
<dbReference type="Proteomes" id="UP000007305">
    <property type="component" value="Chromosome 8"/>
</dbReference>
<dbReference type="GO" id="GO:0005543">
    <property type="term" value="F:phospholipid binding"/>
    <property type="evidence" value="ECO:0007669"/>
    <property type="project" value="InterPro"/>
</dbReference>
<keyword evidence="1" id="KW-0479">Metal-binding</keyword>
<evidence type="ECO:0000259" key="3">
    <source>
        <dbReference type="PROSITE" id="PS50004"/>
    </source>
</evidence>
<organism evidence="5 6">
    <name type="scientific">Zea mays</name>
    <name type="common">Maize</name>
    <dbReference type="NCBI Taxonomy" id="4577"/>
    <lineage>
        <taxon>Eukaryota</taxon>
        <taxon>Viridiplantae</taxon>
        <taxon>Streptophyta</taxon>
        <taxon>Embryophyta</taxon>
        <taxon>Tracheophyta</taxon>
        <taxon>Spermatophyta</taxon>
        <taxon>Magnoliopsida</taxon>
        <taxon>Liliopsida</taxon>
        <taxon>Poales</taxon>
        <taxon>Poaceae</taxon>
        <taxon>PACMAD clade</taxon>
        <taxon>Panicoideae</taxon>
        <taxon>Andropogonodae</taxon>
        <taxon>Andropogoneae</taxon>
        <taxon>Tripsacinae</taxon>
        <taxon>Zea</taxon>
    </lineage>
</organism>
<dbReference type="AlphaFoldDB" id="A0A804QJH4"/>
<evidence type="ECO:0000313" key="5">
    <source>
        <dbReference type="EnsemblPlants" id="Zm00001eb341850_P001"/>
    </source>
</evidence>
<feature type="region of interest" description="Disordered" evidence="2">
    <location>
        <begin position="392"/>
        <end position="424"/>
    </location>
</feature>
<keyword evidence="1" id="KW-0863">Zinc-finger</keyword>
<dbReference type="InterPro" id="IPR000008">
    <property type="entry name" value="C2_dom"/>
</dbReference>
<dbReference type="EnsemblPlants" id="Zm00001eb341850_T001">
    <property type="protein sequence ID" value="Zm00001eb341850_P001"/>
    <property type="gene ID" value="Zm00001eb341850"/>
</dbReference>
<dbReference type="PROSITE" id="PS50115">
    <property type="entry name" value="ARFGAP"/>
    <property type="match status" value="1"/>
</dbReference>
<dbReference type="PANTHER" id="PTHR46220">
    <property type="entry name" value="ADP-RIBOSYLATION FACTOR GTPASE-ACTIVATING PROTEIN AGD12"/>
    <property type="match status" value="1"/>
</dbReference>
<protein>
    <recommendedName>
        <fullName evidence="7">C2 domain-containing protein</fullName>
    </recommendedName>
</protein>
<dbReference type="InterPro" id="IPR044518">
    <property type="entry name" value="ARF_GAP_AGD11/12/13"/>
</dbReference>
<dbReference type="InParanoid" id="A0A804QJH4"/>
<dbReference type="Gene3D" id="2.60.40.150">
    <property type="entry name" value="C2 domain"/>
    <property type="match status" value="1"/>
</dbReference>
<dbReference type="Gene3D" id="1.10.220.150">
    <property type="entry name" value="Arf GTPase activating protein"/>
    <property type="match status" value="1"/>
</dbReference>
<evidence type="ECO:0008006" key="7">
    <source>
        <dbReference type="Google" id="ProtNLM"/>
    </source>
</evidence>
<evidence type="ECO:0000256" key="2">
    <source>
        <dbReference type="SAM" id="MobiDB-lite"/>
    </source>
</evidence>
<keyword evidence="1" id="KW-0862">Zinc</keyword>
<dbReference type="Pfam" id="PF00168">
    <property type="entry name" value="C2"/>
    <property type="match status" value="1"/>
</dbReference>
<dbReference type="SUPFAM" id="SSF49562">
    <property type="entry name" value="C2 domain (Calcium/lipid-binding domain, CaLB)"/>
    <property type="match status" value="1"/>
</dbReference>
<dbReference type="InterPro" id="IPR038508">
    <property type="entry name" value="ArfGAP_dom_sf"/>
</dbReference>
<keyword evidence="6" id="KW-1185">Reference proteome</keyword>
<reference evidence="5" key="3">
    <citation type="submission" date="2021-05" db="UniProtKB">
        <authorList>
            <consortium name="EnsemblPlants"/>
        </authorList>
    </citation>
    <scope>IDENTIFICATION</scope>
    <source>
        <strain evidence="5">cv. B73</strain>
    </source>
</reference>
<accession>A0A804QJH4</accession>
<dbReference type="PROSITE" id="PS50004">
    <property type="entry name" value="C2"/>
    <property type="match status" value="1"/>
</dbReference>
<dbReference type="SMART" id="SM00239">
    <property type="entry name" value="C2"/>
    <property type="match status" value="1"/>
</dbReference>